<keyword evidence="3" id="KW-1185">Reference proteome</keyword>
<feature type="transmembrane region" description="Helical" evidence="1">
    <location>
        <begin position="41"/>
        <end position="63"/>
    </location>
</feature>
<reference evidence="3" key="1">
    <citation type="submission" date="2016-10" db="EMBL/GenBank/DDBJ databases">
        <authorList>
            <person name="Varghese N."/>
            <person name="Submissions S."/>
        </authorList>
    </citation>
    <scope>NUCLEOTIDE SEQUENCE [LARGE SCALE GENOMIC DNA]</scope>
    <source>
        <strain evidence="3">Nm69</strain>
    </source>
</reference>
<protein>
    <submittedName>
        <fullName evidence="2">Uncharacterized protein</fullName>
    </submittedName>
</protein>
<dbReference type="STRING" id="52441.SAMN05216302_100793"/>
<evidence type="ECO:0000313" key="3">
    <source>
        <dbReference type="Proteomes" id="UP000199533"/>
    </source>
</evidence>
<proteinExistence type="predicted"/>
<organism evidence="2 3">
    <name type="scientific">Nitrosomonas aestuarii</name>
    <dbReference type="NCBI Taxonomy" id="52441"/>
    <lineage>
        <taxon>Bacteria</taxon>
        <taxon>Pseudomonadati</taxon>
        <taxon>Pseudomonadota</taxon>
        <taxon>Betaproteobacteria</taxon>
        <taxon>Nitrosomonadales</taxon>
        <taxon>Nitrosomonadaceae</taxon>
        <taxon>Nitrosomonas</taxon>
    </lineage>
</organism>
<dbReference type="RefSeq" id="WP_090698225.1">
    <property type="nucleotide sequence ID" value="NZ_FOSP01000007.1"/>
</dbReference>
<evidence type="ECO:0000256" key="1">
    <source>
        <dbReference type="SAM" id="Phobius"/>
    </source>
</evidence>
<keyword evidence="1" id="KW-1133">Transmembrane helix</keyword>
<dbReference type="Pfam" id="PF20398">
    <property type="entry name" value="DUF6691"/>
    <property type="match status" value="1"/>
</dbReference>
<keyword evidence="1" id="KW-0472">Membrane</keyword>
<dbReference type="OrthoDB" id="9790409at2"/>
<keyword evidence="1" id="KW-0812">Transmembrane</keyword>
<gene>
    <name evidence="2" type="ORF">SAMN05216302_100793</name>
</gene>
<sequence>MNNFTALFSGLIFGFGLILSGMINPAIVLGFLDLAGEWNPALLWVMAGAISISAIAFHVAAKHQRTYLGLSIRLPSSRTIDRRLLTGSFIFGMGWGVAGFCPGPAMVMAGSGSTKAIIFTIAMLVGMGIFEMWQRGNRSVA</sequence>
<accession>A0A1I3ZWL1</accession>
<dbReference type="EMBL" id="FOSP01000007">
    <property type="protein sequence ID" value="SFK48280.1"/>
    <property type="molecule type" value="Genomic_DNA"/>
</dbReference>
<name>A0A1I3ZWL1_9PROT</name>
<dbReference type="InterPro" id="IPR046513">
    <property type="entry name" value="DUF6691"/>
</dbReference>
<feature type="transmembrane region" description="Helical" evidence="1">
    <location>
        <begin position="116"/>
        <end position="133"/>
    </location>
</feature>
<feature type="transmembrane region" description="Helical" evidence="1">
    <location>
        <begin position="84"/>
        <end position="110"/>
    </location>
</feature>
<dbReference type="Proteomes" id="UP000199533">
    <property type="component" value="Unassembled WGS sequence"/>
</dbReference>
<evidence type="ECO:0000313" key="2">
    <source>
        <dbReference type="EMBL" id="SFK48280.1"/>
    </source>
</evidence>
<dbReference type="AlphaFoldDB" id="A0A1I3ZWL1"/>